<proteinExistence type="predicted"/>
<sequence>MSTNFSVQQILSNYNRQQVSKIQDFLISEIDKDNLEETIDFLTSSDIVKQAKYKDILYTGEAYEGLYIEGNQYLISSIQDEVLILDAVSEENGISEEQTRVKISLQEFIYLVNNKKDTLDWIKLN</sequence>
<evidence type="ECO:0000313" key="2">
    <source>
        <dbReference type="Proteomes" id="UP000531172"/>
    </source>
</evidence>
<evidence type="ECO:0000313" key="1">
    <source>
        <dbReference type="EMBL" id="EAG4183963.1"/>
    </source>
</evidence>
<accession>A0AAN2XA57</accession>
<organism evidence="1 2">
    <name type="scientific">Listeria monocytogenes</name>
    <dbReference type="NCBI Taxonomy" id="1639"/>
    <lineage>
        <taxon>Bacteria</taxon>
        <taxon>Bacillati</taxon>
        <taxon>Bacillota</taxon>
        <taxon>Bacilli</taxon>
        <taxon>Bacillales</taxon>
        <taxon>Listeriaceae</taxon>
        <taxon>Listeria</taxon>
    </lineage>
</organism>
<protein>
    <submittedName>
        <fullName evidence="1">Uncharacterized protein</fullName>
    </submittedName>
</protein>
<name>A0AAN2XA57_LISMN</name>
<dbReference type="Proteomes" id="UP000531172">
    <property type="component" value="Unassembled WGS sequence"/>
</dbReference>
<gene>
    <name evidence="1" type="ORF">CAC64_06500</name>
</gene>
<dbReference type="EMBL" id="AABBWO010000003">
    <property type="protein sequence ID" value="EAG4183963.1"/>
    <property type="molecule type" value="Genomic_DNA"/>
</dbReference>
<reference evidence="1 2" key="1">
    <citation type="submission" date="2018-06" db="EMBL/GenBank/DDBJ databases">
        <authorList>
            <consortium name="PulseNet: The National Subtyping Network for Foodborne Disease Surveillance"/>
            <person name="Tarr C.L."/>
            <person name="Trees E."/>
            <person name="Katz L.S."/>
            <person name="Carleton-Romer H.A."/>
            <person name="Stroika S."/>
            <person name="Kucerova Z."/>
            <person name="Roache K.F."/>
            <person name="Sabol A.L."/>
            <person name="Besser J."/>
            <person name="Gerner-Smidt P."/>
        </authorList>
    </citation>
    <scope>NUCLEOTIDE SEQUENCE [LARGE SCALE GENOMIC DNA]</scope>
    <source>
        <strain evidence="1 2">PNUSAL003001</strain>
    </source>
</reference>
<comment type="caution">
    <text evidence="1">The sequence shown here is derived from an EMBL/GenBank/DDBJ whole genome shotgun (WGS) entry which is preliminary data.</text>
</comment>
<dbReference type="AlphaFoldDB" id="A0AAN2XA57"/>
<dbReference type="RefSeq" id="WP_070006621.1">
    <property type="nucleotide sequence ID" value="NZ_CP054041.1"/>
</dbReference>